<feature type="compositionally biased region" description="Polar residues" evidence="1">
    <location>
        <begin position="14"/>
        <end position="24"/>
    </location>
</feature>
<accession>A0A6N8G2E0</accession>
<comment type="caution">
    <text evidence="2">The sequence shown here is derived from an EMBL/GenBank/DDBJ whole genome shotgun (WGS) entry which is preliminary data.</text>
</comment>
<evidence type="ECO:0000313" key="2">
    <source>
        <dbReference type="EMBL" id="MUL39560.1"/>
    </source>
</evidence>
<sequence>MDSSRGRGFHARQINKSEGVTTELENLPPKEVKLTPQAPQTGVERLAKVAETQVVEELKLFDAWTPQQKRQLWQVVPQWLKAKIRSLINGFKEHTDTLKPQSD</sequence>
<protein>
    <submittedName>
        <fullName evidence="2">Uncharacterized protein</fullName>
    </submittedName>
</protein>
<name>A0A6N8G2E0_9CHRO</name>
<proteinExistence type="predicted"/>
<dbReference type="EMBL" id="NAPY01000100">
    <property type="protein sequence ID" value="MUL39560.1"/>
    <property type="molecule type" value="Genomic_DNA"/>
</dbReference>
<keyword evidence="3" id="KW-1185">Reference proteome</keyword>
<feature type="region of interest" description="Disordered" evidence="1">
    <location>
        <begin position="1"/>
        <end position="28"/>
    </location>
</feature>
<dbReference type="AlphaFoldDB" id="A0A6N8G2E0"/>
<reference evidence="2 3" key="1">
    <citation type="journal article" date="2019" name="Front. Microbiol.">
        <title>Genomic Features for Desiccation Tolerance and Sugar Biosynthesis in the Extremophile Gloeocapsopsis sp. UTEX B3054.</title>
        <authorList>
            <person name="Urrejola C."/>
            <person name="Alcorta J."/>
            <person name="Salas L."/>
            <person name="Vasquez M."/>
            <person name="Polz M.F."/>
            <person name="Vicuna R."/>
            <person name="Diez B."/>
        </authorList>
    </citation>
    <scope>NUCLEOTIDE SEQUENCE [LARGE SCALE GENOMIC DNA]</scope>
    <source>
        <strain evidence="2 3">1H9</strain>
    </source>
</reference>
<evidence type="ECO:0000313" key="3">
    <source>
        <dbReference type="Proteomes" id="UP000441797"/>
    </source>
</evidence>
<gene>
    <name evidence="2" type="ORF">BWI75_25730</name>
</gene>
<dbReference type="RefSeq" id="WP_105221900.1">
    <property type="nucleotide sequence ID" value="NZ_CAWNSU010000121.1"/>
</dbReference>
<dbReference type="Proteomes" id="UP000441797">
    <property type="component" value="Unassembled WGS sequence"/>
</dbReference>
<organism evidence="2 3">
    <name type="scientific">Gloeocapsopsis dulcis AAB1 = 1H9</name>
    <dbReference type="NCBI Taxonomy" id="1433147"/>
    <lineage>
        <taxon>Bacteria</taxon>
        <taxon>Bacillati</taxon>
        <taxon>Cyanobacteriota</taxon>
        <taxon>Cyanophyceae</taxon>
        <taxon>Oscillatoriophycideae</taxon>
        <taxon>Chroococcales</taxon>
        <taxon>Chroococcaceae</taxon>
        <taxon>Gloeocapsopsis</taxon>
        <taxon>Gloeocapsopsis dulcis</taxon>
    </lineage>
</organism>
<evidence type="ECO:0000256" key="1">
    <source>
        <dbReference type="SAM" id="MobiDB-lite"/>
    </source>
</evidence>